<dbReference type="OrthoDB" id="1873329at2759"/>
<evidence type="ECO:0000313" key="1">
    <source>
        <dbReference type="EMBL" id="KZT76286.1"/>
    </source>
</evidence>
<name>A0A2Z6ZSW6_9LAMI</name>
<accession>A0A2Z6ZSW6</accession>
<organism evidence="1 2">
    <name type="scientific">Dorcoceras hygrometricum</name>
    <dbReference type="NCBI Taxonomy" id="472368"/>
    <lineage>
        <taxon>Eukaryota</taxon>
        <taxon>Viridiplantae</taxon>
        <taxon>Streptophyta</taxon>
        <taxon>Embryophyta</taxon>
        <taxon>Tracheophyta</taxon>
        <taxon>Spermatophyta</taxon>
        <taxon>Magnoliopsida</taxon>
        <taxon>eudicotyledons</taxon>
        <taxon>Gunneridae</taxon>
        <taxon>Pentapetalae</taxon>
        <taxon>asterids</taxon>
        <taxon>lamiids</taxon>
        <taxon>Lamiales</taxon>
        <taxon>Gesneriaceae</taxon>
        <taxon>Didymocarpoideae</taxon>
        <taxon>Trichosporeae</taxon>
        <taxon>Loxocarpinae</taxon>
        <taxon>Dorcoceras</taxon>
    </lineage>
</organism>
<reference evidence="1 2" key="1">
    <citation type="journal article" date="2015" name="Proc. Natl. Acad. Sci. U.S.A.">
        <title>The resurrection genome of Boea hygrometrica: A blueprint for survival of dehydration.</title>
        <authorList>
            <person name="Xiao L."/>
            <person name="Yang G."/>
            <person name="Zhang L."/>
            <person name="Yang X."/>
            <person name="Zhao S."/>
            <person name="Ji Z."/>
            <person name="Zhou Q."/>
            <person name="Hu M."/>
            <person name="Wang Y."/>
            <person name="Chen M."/>
            <person name="Xu Y."/>
            <person name="Jin H."/>
            <person name="Xiao X."/>
            <person name="Hu G."/>
            <person name="Bao F."/>
            <person name="Hu Y."/>
            <person name="Wan P."/>
            <person name="Li L."/>
            <person name="Deng X."/>
            <person name="Kuang T."/>
            <person name="Xiang C."/>
            <person name="Zhu J.K."/>
            <person name="Oliver M.J."/>
            <person name="He Y."/>
        </authorList>
    </citation>
    <scope>NUCLEOTIDE SEQUENCE [LARGE SCALE GENOMIC DNA]</scope>
    <source>
        <strain evidence="2">cv. XS01</strain>
    </source>
</reference>
<protein>
    <submittedName>
        <fullName evidence="1">Uncharacterized protein</fullName>
    </submittedName>
</protein>
<proteinExistence type="predicted"/>
<keyword evidence="2" id="KW-1185">Reference proteome</keyword>
<gene>
    <name evidence="1" type="ORF">F511_46689</name>
</gene>
<dbReference type="Proteomes" id="UP000250235">
    <property type="component" value="Unassembled WGS sequence"/>
</dbReference>
<evidence type="ECO:0000313" key="2">
    <source>
        <dbReference type="Proteomes" id="UP000250235"/>
    </source>
</evidence>
<dbReference type="AlphaFoldDB" id="A0A2Z6ZSW6"/>
<sequence length="56" mass="6638">MIKFYDVGQMLVDHDGKVRSRKVDQKVVRDLLAAAIIRHDLPFSFVEYDGFRKWVK</sequence>
<dbReference type="EMBL" id="KV136106">
    <property type="protein sequence ID" value="KZT76286.1"/>
    <property type="molecule type" value="Genomic_DNA"/>
</dbReference>